<dbReference type="RefSeq" id="WP_166793521.1">
    <property type="nucleotide sequence ID" value="NZ_BMWW01000008.1"/>
</dbReference>
<dbReference type="Proteomes" id="UP000619512">
    <property type="component" value="Unassembled WGS sequence"/>
</dbReference>
<name>A0AA88CDW9_9BURK</name>
<gene>
    <name evidence="1" type="ORF">GCM10007388_40220</name>
</gene>
<reference evidence="1" key="1">
    <citation type="journal article" date="2014" name="Int. J. Syst. Evol. Microbiol.">
        <title>Complete genome sequence of Corynebacterium casei LMG S-19264T (=DSM 44701T), isolated from a smear-ripened cheese.</title>
        <authorList>
            <consortium name="US DOE Joint Genome Institute (JGI-PGF)"/>
            <person name="Walter F."/>
            <person name="Albersmeier A."/>
            <person name="Kalinowski J."/>
            <person name="Ruckert C."/>
        </authorList>
    </citation>
    <scope>NUCLEOTIDE SEQUENCE</scope>
    <source>
        <strain evidence="1">KCTC 12344</strain>
    </source>
</reference>
<evidence type="ECO:0008006" key="3">
    <source>
        <dbReference type="Google" id="ProtNLM"/>
    </source>
</evidence>
<evidence type="ECO:0000313" key="1">
    <source>
        <dbReference type="EMBL" id="GGZ02553.1"/>
    </source>
</evidence>
<comment type="caution">
    <text evidence="1">The sequence shown here is derived from an EMBL/GenBank/DDBJ whole genome shotgun (WGS) entry which is preliminary data.</text>
</comment>
<dbReference type="AlphaFoldDB" id="A0AA88CDW9"/>
<accession>A0AA88CDW9</accession>
<protein>
    <recommendedName>
        <fullName evidence="3">Selenium-binding protein</fullName>
    </recommendedName>
</protein>
<sequence length="53" mass="5950">MGFTDNRRCLWAGRLDDSRMFVFDVGTDPAKPKLVKTIFDLVGNSGYVGPHTF</sequence>
<organism evidence="1 2">
    <name type="scientific">Pseudoduganella plicata</name>
    <dbReference type="NCBI Taxonomy" id="321984"/>
    <lineage>
        <taxon>Bacteria</taxon>
        <taxon>Pseudomonadati</taxon>
        <taxon>Pseudomonadota</taxon>
        <taxon>Betaproteobacteria</taxon>
        <taxon>Burkholderiales</taxon>
        <taxon>Oxalobacteraceae</taxon>
        <taxon>Telluria group</taxon>
        <taxon>Pseudoduganella</taxon>
    </lineage>
</organism>
<dbReference type="EMBL" id="BMWW01000008">
    <property type="protein sequence ID" value="GGZ02553.1"/>
    <property type="molecule type" value="Genomic_DNA"/>
</dbReference>
<proteinExistence type="predicted"/>
<evidence type="ECO:0000313" key="2">
    <source>
        <dbReference type="Proteomes" id="UP000619512"/>
    </source>
</evidence>
<reference evidence="1" key="2">
    <citation type="submission" date="2022-12" db="EMBL/GenBank/DDBJ databases">
        <authorList>
            <person name="Sun Q."/>
            <person name="Kim S."/>
        </authorList>
    </citation>
    <scope>NUCLEOTIDE SEQUENCE</scope>
    <source>
        <strain evidence="1">KCTC 12344</strain>
    </source>
</reference>